<dbReference type="SUPFAM" id="SSF54593">
    <property type="entry name" value="Glyoxalase/Bleomycin resistance protein/Dihydroxybiphenyl dioxygenase"/>
    <property type="match status" value="1"/>
</dbReference>
<dbReference type="Gene3D" id="3.10.180.10">
    <property type="entry name" value="2,3-Dihydroxybiphenyl 1,2-Dioxygenase, domain 1"/>
    <property type="match status" value="1"/>
</dbReference>
<dbReference type="Proteomes" id="UP000325141">
    <property type="component" value="Unassembled WGS sequence"/>
</dbReference>
<name>A0A5M6C920_9FLAO</name>
<dbReference type="EMBL" id="VWSG01000021">
    <property type="protein sequence ID" value="KAA5531647.1"/>
    <property type="molecule type" value="Genomic_DNA"/>
</dbReference>
<protein>
    <recommendedName>
        <fullName evidence="3">VOC domain-containing protein</fullName>
    </recommendedName>
</protein>
<evidence type="ECO:0008006" key="3">
    <source>
        <dbReference type="Google" id="ProtNLM"/>
    </source>
</evidence>
<dbReference type="InterPro" id="IPR029068">
    <property type="entry name" value="Glyas_Bleomycin-R_OHBP_Dase"/>
</dbReference>
<accession>A0A5M6C920</accession>
<proteinExistence type="predicted"/>
<comment type="caution">
    <text evidence="1">The sequence shown here is derived from an EMBL/GenBank/DDBJ whole genome shotgun (WGS) entry which is preliminary data.</text>
</comment>
<dbReference type="AlphaFoldDB" id="A0A5M6C920"/>
<evidence type="ECO:0000313" key="1">
    <source>
        <dbReference type="EMBL" id="KAA5531647.1"/>
    </source>
</evidence>
<gene>
    <name evidence="1" type="ORF">F0460_15785</name>
</gene>
<organism evidence="1 2">
    <name type="scientific">Paenimyroides baculatum</name>
    <dbReference type="NCBI Taxonomy" id="2608000"/>
    <lineage>
        <taxon>Bacteria</taxon>
        <taxon>Pseudomonadati</taxon>
        <taxon>Bacteroidota</taxon>
        <taxon>Flavobacteriia</taxon>
        <taxon>Flavobacteriales</taxon>
        <taxon>Flavobacteriaceae</taxon>
        <taxon>Paenimyroides</taxon>
    </lineage>
</organism>
<keyword evidence="2" id="KW-1185">Reference proteome</keyword>
<sequence length="76" mass="8534">MVFIQEKEQAGISFWDARTTVLYLYIDDNDAVLEKASILGSTILYPKSTTSDYGFAIAEIEDSEGNRISISQIHRS</sequence>
<dbReference type="RefSeq" id="WP_150015025.1">
    <property type="nucleotide sequence ID" value="NZ_VWSG01000021.1"/>
</dbReference>
<reference evidence="1 2" key="1">
    <citation type="submission" date="2019-09" db="EMBL/GenBank/DDBJ databases">
        <title>Genome sequence and assembly of Flavobacterium sp.</title>
        <authorList>
            <person name="Chhetri G."/>
        </authorList>
    </citation>
    <scope>NUCLEOTIDE SEQUENCE [LARGE SCALE GENOMIC DNA]</scope>
    <source>
        <strain evidence="1 2">SNL9</strain>
    </source>
</reference>
<evidence type="ECO:0000313" key="2">
    <source>
        <dbReference type="Proteomes" id="UP000325141"/>
    </source>
</evidence>